<evidence type="ECO:0000256" key="1">
    <source>
        <dbReference type="SAM" id="MobiDB-lite"/>
    </source>
</evidence>
<feature type="region of interest" description="Disordered" evidence="1">
    <location>
        <begin position="383"/>
        <end position="403"/>
    </location>
</feature>
<evidence type="ECO:0008006" key="4">
    <source>
        <dbReference type="Google" id="ProtNLM"/>
    </source>
</evidence>
<name>A0AAX4K0E5_9TREE</name>
<protein>
    <recommendedName>
        <fullName evidence="4">AB hydrolase-1 domain-containing protein</fullName>
    </recommendedName>
</protein>
<reference evidence="2 3" key="1">
    <citation type="submission" date="2024-01" db="EMBL/GenBank/DDBJ databases">
        <title>Comparative genomics of Cryptococcus and Kwoniella reveals pathogenesis evolution and contrasting modes of karyotype evolution via chromosome fusion or intercentromeric recombination.</title>
        <authorList>
            <person name="Coelho M.A."/>
            <person name="David-Palma M."/>
            <person name="Shea T."/>
            <person name="Bowers K."/>
            <person name="McGinley-Smith S."/>
            <person name="Mohammad A.W."/>
            <person name="Gnirke A."/>
            <person name="Yurkov A.M."/>
            <person name="Nowrousian M."/>
            <person name="Sun S."/>
            <person name="Cuomo C.A."/>
            <person name="Heitman J."/>
        </authorList>
    </citation>
    <scope>NUCLEOTIDE SEQUENCE [LARGE SCALE GENOMIC DNA]</scope>
    <source>
        <strain evidence="2 3">CBS 6074</strain>
    </source>
</reference>
<feature type="region of interest" description="Disordered" evidence="1">
    <location>
        <begin position="279"/>
        <end position="315"/>
    </location>
</feature>
<dbReference type="Gene3D" id="3.40.50.1820">
    <property type="entry name" value="alpha/beta hydrolase"/>
    <property type="match status" value="1"/>
</dbReference>
<evidence type="ECO:0000313" key="2">
    <source>
        <dbReference type="EMBL" id="WWC90593.1"/>
    </source>
</evidence>
<proteinExistence type="predicted"/>
<dbReference type="RefSeq" id="XP_066077356.1">
    <property type="nucleotide sequence ID" value="XM_066221259.1"/>
</dbReference>
<dbReference type="GeneID" id="91096199"/>
<evidence type="ECO:0000313" key="3">
    <source>
        <dbReference type="Proteomes" id="UP001355207"/>
    </source>
</evidence>
<dbReference type="AlphaFoldDB" id="A0AAX4K0E5"/>
<dbReference type="SUPFAM" id="SSF53474">
    <property type="entry name" value="alpha/beta-Hydrolases"/>
    <property type="match status" value="1"/>
</dbReference>
<accession>A0AAX4K0E5</accession>
<organism evidence="2 3">
    <name type="scientific">Kwoniella dendrophila CBS 6074</name>
    <dbReference type="NCBI Taxonomy" id="1295534"/>
    <lineage>
        <taxon>Eukaryota</taxon>
        <taxon>Fungi</taxon>
        <taxon>Dikarya</taxon>
        <taxon>Basidiomycota</taxon>
        <taxon>Agaricomycotina</taxon>
        <taxon>Tremellomycetes</taxon>
        <taxon>Tremellales</taxon>
        <taxon>Cryptococcaceae</taxon>
        <taxon>Kwoniella</taxon>
    </lineage>
</organism>
<feature type="compositionally biased region" description="Low complexity" evidence="1">
    <location>
        <begin position="224"/>
        <end position="246"/>
    </location>
</feature>
<gene>
    <name evidence="2" type="ORF">L201_005529</name>
</gene>
<dbReference type="Proteomes" id="UP001355207">
    <property type="component" value="Chromosome 7"/>
</dbReference>
<sequence>METPTALSDPPAYLSLLKFNKRLKRCPRTNLSVTYSDIGDENGIPLLYLLPSGCSRWIAAAMDPLLKAYGVRMIVVDRPGCGDTGEVILGERIDRSCEMIISVLEHLNLKPANILASSAGIYYALHLLTRHPSAFSTSLNPPPKLYLLAPWSPLLPVDHPEHWPFRWDWIPSPFIATQHITTPHLIKAATQAQKAYDSSVKIYNTGKSIAMKWFKSIAEELELPSPSTSSNTGSNVTSNSISRSSTPAVRNDNPTVKPDNENKDDLVKSASDLLNNIRGKNVKPSIGEGTDIPNLTETTFNKEESDDASISTSSTPRNRMWGECECCVACLTSSYMSAENAQGIGQEHLICLNRGPEETGSQWLQNSIRELADTIEFAQVEDRFSHNDRTKNGKEQEQRGNEKTKVSYPIEINVWWGWQDDMVPRKGQLWFNKVVGAYPEAIHLKIHDVEDGDHTDL</sequence>
<keyword evidence="3" id="KW-1185">Reference proteome</keyword>
<dbReference type="EMBL" id="CP144104">
    <property type="protein sequence ID" value="WWC90593.1"/>
    <property type="molecule type" value="Genomic_DNA"/>
</dbReference>
<dbReference type="InterPro" id="IPR029058">
    <property type="entry name" value="AB_hydrolase_fold"/>
</dbReference>
<feature type="region of interest" description="Disordered" evidence="1">
    <location>
        <begin position="224"/>
        <end position="264"/>
    </location>
</feature>